<organism evidence="1 2">
    <name type="scientific">Stylosanthes scabra</name>
    <dbReference type="NCBI Taxonomy" id="79078"/>
    <lineage>
        <taxon>Eukaryota</taxon>
        <taxon>Viridiplantae</taxon>
        <taxon>Streptophyta</taxon>
        <taxon>Embryophyta</taxon>
        <taxon>Tracheophyta</taxon>
        <taxon>Spermatophyta</taxon>
        <taxon>Magnoliopsida</taxon>
        <taxon>eudicotyledons</taxon>
        <taxon>Gunneridae</taxon>
        <taxon>Pentapetalae</taxon>
        <taxon>rosids</taxon>
        <taxon>fabids</taxon>
        <taxon>Fabales</taxon>
        <taxon>Fabaceae</taxon>
        <taxon>Papilionoideae</taxon>
        <taxon>50 kb inversion clade</taxon>
        <taxon>dalbergioids sensu lato</taxon>
        <taxon>Dalbergieae</taxon>
        <taxon>Pterocarpus clade</taxon>
        <taxon>Stylosanthes</taxon>
    </lineage>
</organism>
<sequence length="161" mass="17621">MLEGDLAGAILIAQDLFDDVIVADASTHIIRYALRLRIVANIQLQSETSNPLSFTISQKASASSLGLVVLHRSIDIQLDPSLSGQVQDHLDCYIINRHFERWFKKFFVPPLPEPPASCDEDIHPIVFISSINVAVKVEGGTAGQGSLYIHTVPESNSELDA</sequence>
<gene>
    <name evidence="1" type="ORF">PIB30_027583</name>
</gene>
<protein>
    <submittedName>
        <fullName evidence="1">Uncharacterized protein</fullName>
    </submittedName>
</protein>
<accession>A0ABU6W8R0</accession>
<dbReference type="EMBL" id="JASCZI010181349">
    <property type="protein sequence ID" value="MED6182341.1"/>
    <property type="molecule type" value="Genomic_DNA"/>
</dbReference>
<dbReference type="Proteomes" id="UP001341840">
    <property type="component" value="Unassembled WGS sequence"/>
</dbReference>
<evidence type="ECO:0000313" key="1">
    <source>
        <dbReference type="EMBL" id="MED6182341.1"/>
    </source>
</evidence>
<evidence type="ECO:0000313" key="2">
    <source>
        <dbReference type="Proteomes" id="UP001341840"/>
    </source>
</evidence>
<proteinExistence type="predicted"/>
<name>A0ABU6W8R0_9FABA</name>
<keyword evidence="2" id="KW-1185">Reference proteome</keyword>
<comment type="caution">
    <text evidence="1">The sequence shown here is derived from an EMBL/GenBank/DDBJ whole genome shotgun (WGS) entry which is preliminary data.</text>
</comment>
<reference evidence="1 2" key="1">
    <citation type="journal article" date="2023" name="Plants (Basel)">
        <title>Bridging the Gap: Combining Genomics and Transcriptomics Approaches to Understand Stylosanthes scabra, an Orphan Legume from the Brazilian Caatinga.</title>
        <authorList>
            <person name="Ferreira-Neto J.R.C."/>
            <person name="da Silva M.D."/>
            <person name="Binneck E."/>
            <person name="de Melo N.F."/>
            <person name="da Silva R.H."/>
            <person name="de Melo A.L.T.M."/>
            <person name="Pandolfi V."/>
            <person name="Bustamante F.O."/>
            <person name="Brasileiro-Vidal A.C."/>
            <person name="Benko-Iseppon A.M."/>
        </authorList>
    </citation>
    <scope>NUCLEOTIDE SEQUENCE [LARGE SCALE GENOMIC DNA]</scope>
    <source>
        <tissue evidence="1">Leaves</tissue>
    </source>
</reference>